<evidence type="ECO:0000256" key="6">
    <source>
        <dbReference type="ARBA" id="ARBA00023315"/>
    </source>
</evidence>
<dbReference type="Pfam" id="PF03279">
    <property type="entry name" value="Lip_A_acyltrans"/>
    <property type="match status" value="1"/>
</dbReference>
<comment type="caution">
    <text evidence="8">The sequence shown here is derived from an EMBL/GenBank/DDBJ whole genome shotgun (WGS) entry which is preliminary data.</text>
</comment>
<keyword evidence="7" id="KW-1133">Transmembrane helix</keyword>
<evidence type="ECO:0000256" key="1">
    <source>
        <dbReference type="ARBA" id="ARBA00004533"/>
    </source>
</evidence>
<keyword evidence="5 7" id="KW-0472">Membrane</keyword>
<name>A0A644ULH4_9ZZZZ</name>
<evidence type="ECO:0000256" key="4">
    <source>
        <dbReference type="ARBA" id="ARBA00022679"/>
    </source>
</evidence>
<accession>A0A644ULH4</accession>
<protein>
    <recommendedName>
        <fullName evidence="9">Lipid A biosynthesis lauroyltransferase</fullName>
    </recommendedName>
</protein>
<dbReference type="PANTHER" id="PTHR30606">
    <property type="entry name" value="LIPID A BIOSYNTHESIS LAUROYL ACYLTRANSFERASE"/>
    <property type="match status" value="1"/>
</dbReference>
<keyword evidence="7" id="KW-0812">Transmembrane</keyword>
<dbReference type="PANTHER" id="PTHR30606:SF9">
    <property type="entry name" value="LIPID A BIOSYNTHESIS LAUROYLTRANSFERASE"/>
    <property type="match status" value="1"/>
</dbReference>
<dbReference type="GO" id="GO:0008610">
    <property type="term" value="P:lipid biosynthetic process"/>
    <property type="evidence" value="ECO:0007669"/>
    <property type="project" value="UniProtKB-ARBA"/>
</dbReference>
<organism evidence="8">
    <name type="scientific">bioreactor metagenome</name>
    <dbReference type="NCBI Taxonomy" id="1076179"/>
    <lineage>
        <taxon>unclassified sequences</taxon>
        <taxon>metagenomes</taxon>
        <taxon>ecological metagenomes</taxon>
    </lineage>
</organism>
<sequence>MKKGHPNDWNGKSRGGAAGYLIFVFLIKRFGLGAAYVLLSFVALYFIPFAPSSTKWVWFYSRHILHKSRLASLKFLYLNYFNLGVALIDKTAASSGLYSKFTFLFDEPDDVKEILSGDSGALIIGAHFGNWEVGAPYFGKYGKKMSVVMMDEEYRNIKSILDRQNKLGAFSVIPVSEDSLDHIFHIRDAISGGGYVAMQGDRLTPNGKNMEAKFLGQGAHFPLGPFVLASRTDSPVIFYFAVREGFKKYRFIFRLFKGDEMSRKRGGERIILNAYVDELERAVKSAPEQWFNFYKFWL</sequence>
<proteinExistence type="predicted"/>
<feature type="transmembrane region" description="Helical" evidence="7">
    <location>
        <begin position="20"/>
        <end position="47"/>
    </location>
</feature>
<dbReference type="GO" id="GO:1901137">
    <property type="term" value="P:carbohydrate derivative biosynthetic process"/>
    <property type="evidence" value="ECO:0007669"/>
    <property type="project" value="UniProtKB-ARBA"/>
</dbReference>
<evidence type="ECO:0000256" key="3">
    <source>
        <dbReference type="ARBA" id="ARBA00022519"/>
    </source>
</evidence>
<dbReference type="AlphaFoldDB" id="A0A644ULH4"/>
<evidence type="ECO:0000256" key="5">
    <source>
        <dbReference type="ARBA" id="ARBA00023136"/>
    </source>
</evidence>
<keyword evidence="4" id="KW-0808">Transferase</keyword>
<evidence type="ECO:0000256" key="7">
    <source>
        <dbReference type="SAM" id="Phobius"/>
    </source>
</evidence>
<evidence type="ECO:0008006" key="9">
    <source>
        <dbReference type="Google" id="ProtNLM"/>
    </source>
</evidence>
<dbReference type="InterPro" id="IPR004960">
    <property type="entry name" value="LipA_acyltrans"/>
</dbReference>
<evidence type="ECO:0000256" key="2">
    <source>
        <dbReference type="ARBA" id="ARBA00022475"/>
    </source>
</evidence>
<evidence type="ECO:0000313" key="8">
    <source>
        <dbReference type="EMBL" id="MPL79888.1"/>
    </source>
</evidence>
<dbReference type="GO" id="GO:0016746">
    <property type="term" value="F:acyltransferase activity"/>
    <property type="evidence" value="ECO:0007669"/>
    <property type="project" value="UniProtKB-KW"/>
</dbReference>
<reference evidence="8" key="1">
    <citation type="submission" date="2019-08" db="EMBL/GenBank/DDBJ databases">
        <authorList>
            <person name="Kucharzyk K."/>
            <person name="Murdoch R.W."/>
            <person name="Higgins S."/>
            <person name="Loffler F."/>
        </authorList>
    </citation>
    <scope>NUCLEOTIDE SEQUENCE</scope>
</reference>
<gene>
    <name evidence="8" type="ORF">SDC9_25775</name>
</gene>
<dbReference type="CDD" id="cd07984">
    <property type="entry name" value="LPLAT_LABLAT-like"/>
    <property type="match status" value="1"/>
</dbReference>
<keyword evidence="2" id="KW-1003">Cell membrane</keyword>
<keyword evidence="6" id="KW-0012">Acyltransferase</keyword>
<comment type="subcellular location">
    <subcellularLocation>
        <location evidence="1">Cell inner membrane</location>
    </subcellularLocation>
</comment>
<keyword evidence="3" id="KW-0997">Cell inner membrane</keyword>
<dbReference type="GO" id="GO:0005886">
    <property type="term" value="C:plasma membrane"/>
    <property type="evidence" value="ECO:0007669"/>
    <property type="project" value="UniProtKB-SubCell"/>
</dbReference>
<dbReference type="EMBL" id="VSSQ01000131">
    <property type="protein sequence ID" value="MPL79888.1"/>
    <property type="molecule type" value="Genomic_DNA"/>
</dbReference>